<name>A0ABM8IUA5_9CREN</name>
<gene>
    <name evidence="1" type="ORF">PABY_06910</name>
</gene>
<sequence>MLGSMAVSRVPVLGYIGPGQDYISIWLCGAQHGAPGVEQTLPQRGPWPLGAPRGCSRPWTAVSASQLYWPLR</sequence>
<accession>A0ABM8IUA5</accession>
<evidence type="ECO:0000313" key="2">
    <source>
        <dbReference type="Proteomes" id="UP001341135"/>
    </source>
</evidence>
<organism evidence="1 2">
    <name type="scientific">Pyrodictium abyssi</name>
    <dbReference type="NCBI Taxonomy" id="54256"/>
    <lineage>
        <taxon>Archaea</taxon>
        <taxon>Thermoproteota</taxon>
        <taxon>Thermoprotei</taxon>
        <taxon>Desulfurococcales</taxon>
        <taxon>Pyrodictiaceae</taxon>
        <taxon>Pyrodictium</taxon>
    </lineage>
</organism>
<evidence type="ECO:0000313" key="1">
    <source>
        <dbReference type="EMBL" id="BES81124.1"/>
    </source>
</evidence>
<keyword evidence="2" id="KW-1185">Reference proteome</keyword>
<proteinExistence type="predicted"/>
<dbReference type="EMBL" id="AP028907">
    <property type="protein sequence ID" value="BES81124.1"/>
    <property type="molecule type" value="Genomic_DNA"/>
</dbReference>
<reference evidence="1 2" key="1">
    <citation type="submission" date="2023-09" db="EMBL/GenBank/DDBJ databases">
        <title>Pyrofollis japonicus gen. nov. sp. nov., a novel member of the family Pyrodictiaceae isolated from the Iheya North hydrothermal field.</title>
        <authorList>
            <person name="Miyazaki U."/>
            <person name="Sanari M."/>
            <person name="Tame A."/>
            <person name="Kitajima M."/>
            <person name="Okamoto A."/>
            <person name="Sawayama S."/>
            <person name="Miyazaki J."/>
            <person name="Takai K."/>
            <person name="Nakagawa S."/>
        </authorList>
    </citation>
    <scope>NUCLEOTIDE SEQUENCE [LARGE SCALE GENOMIC DNA]</scope>
    <source>
        <strain evidence="1 2">AV2</strain>
    </source>
</reference>
<protein>
    <submittedName>
        <fullName evidence="1">Uncharacterized protein</fullName>
    </submittedName>
</protein>
<dbReference type="Proteomes" id="UP001341135">
    <property type="component" value="Chromosome"/>
</dbReference>